<dbReference type="AlphaFoldDB" id="A0A0A2C652"/>
<dbReference type="GO" id="GO:0005886">
    <property type="term" value="C:plasma membrane"/>
    <property type="evidence" value="ECO:0007669"/>
    <property type="project" value="UniProtKB-SubCell"/>
</dbReference>
<proteinExistence type="predicted"/>
<protein>
    <submittedName>
        <fullName evidence="8">Putative multidrug efflux transporter</fullName>
    </submittedName>
</protein>
<dbReference type="EMBL" id="JNAX01000014">
    <property type="protein sequence ID" value="KGG20084.1"/>
    <property type="molecule type" value="Genomic_DNA"/>
</dbReference>
<feature type="transmembrane region" description="Helical" evidence="7">
    <location>
        <begin position="175"/>
        <end position="197"/>
    </location>
</feature>
<accession>A0A0A2C652</accession>
<feature type="transmembrane region" description="Helical" evidence="7">
    <location>
        <begin position="28"/>
        <end position="49"/>
    </location>
</feature>
<dbReference type="RefSeq" id="WP_036906648.1">
    <property type="nucleotide sequence ID" value="NZ_CP138967.1"/>
</dbReference>
<keyword evidence="5 7" id="KW-1133">Transmembrane helix</keyword>
<feature type="transmembrane region" description="Helical" evidence="7">
    <location>
        <begin position="302"/>
        <end position="321"/>
    </location>
</feature>
<reference evidence="9" key="1">
    <citation type="journal article" date="2014" name="Sci. Data">
        <title>Genomes of diverse isolates of the marine cyanobacterium Prochlorococcus.</title>
        <authorList>
            <person name="Biller S."/>
            <person name="Berube P."/>
            <person name="Thompson J."/>
            <person name="Kelly L."/>
            <person name="Roggensack S."/>
            <person name="Awad L."/>
            <person name="Roache-Johnson K."/>
            <person name="Ding H."/>
            <person name="Giovannoni S.J."/>
            <person name="Moore L.R."/>
            <person name="Chisholm S.W."/>
        </authorList>
    </citation>
    <scope>NUCLEOTIDE SEQUENCE [LARGE SCALE GENOMIC DNA]</scope>
    <source>
        <strain evidence="9">PAC1</strain>
    </source>
</reference>
<dbReference type="Proteomes" id="UP000030392">
    <property type="component" value="Unassembled WGS sequence"/>
</dbReference>
<feature type="transmembrane region" description="Helical" evidence="7">
    <location>
        <begin position="327"/>
        <end position="350"/>
    </location>
</feature>
<evidence type="ECO:0000256" key="6">
    <source>
        <dbReference type="ARBA" id="ARBA00023136"/>
    </source>
</evidence>
<organism evidence="8 9">
    <name type="scientific">Prochlorococcus marinus str. PAC1</name>
    <dbReference type="NCBI Taxonomy" id="59924"/>
    <lineage>
        <taxon>Bacteria</taxon>
        <taxon>Bacillati</taxon>
        <taxon>Cyanobacteriota</taxon>
        <taxon>Cyanophyceae</taxon>
        <taxon>Synechococcales</taxon>
        <taxon>Prochlorococcaceae</taxon>
        <taxon>Prochlorococcus</taxon>
    </lineage>
</organism>
<dbReference type="InterPro" id="IPR036259">
    <property type="entry name" value="MFS_trans_sf"/>
</dbReference>
<feature type="transmembrane region" description="Helical" evidence="7">
    <location>
        <begin position="391"/>
        <end position="408"/>
    </location>
</feature>
<evidence type="ECO:0000313" key="8">
    <source>
        <dbReference type="EMBL" id="KGG20084.1"/>
    </source>
</evidence>
<gene>
    <name evidence="8" type="ORF">EV03_1548</name>
</gene>
<dbReference type="SUPFAM" id="SSF103473">
    <property type="entry name" value="MFS general substrate transporter"/>
    <property type="match status" value="1"/>
</dbReference>
<feature type="transmembrane region" description="Helical" evidence="7">
    <location>
        <begin position="362"/>
        <end position="379"/>
    </location>
</feature>
<sequence length="412" mass="45654">MNLFSTSSVSNYWEKFPVSLRLIIKARLWTAIGAGGVLYLSPIIFNSLGFSAEQIGRGITTAAFAGITTRFGTGYLLDKKFSSIKAIKVACFFAILSDFILFYSQNFLAFLCGQFFLGAAAGIYWPSAELAIPLNCNTKIKSSEGYSLARSADAIGVTLGVLLGTIGSYFEVTRIIYLIDISCMLYILNILLNKLVISRDKIDFKIKDDLDVKYKSLEKKYNLKWIINLLPLLLITLFVTGIMSLLQSILPIDLANGGIIRPSITDQKVATLLTIKLILLAFFQWPVGYILRNKNSPFKFRLCLISLLIGFIFLSLSNFFLDGYLLILIAFIPLTISLCIFLPSASDAIINSTPIKYQGSAIALYSQCFGFSSLTVPWVAGKLIDTYDTALQIWLIVSIICILLVPISKNIK</sequence>
<evidence type="ECO:0000256" key="4">
    <source>
        <dbReference type="ARBA" id="ARBA00022692"/>
    </source>
</evidence>
<feature type="transmembrane region" description="Helical" evidence="7">
    <location>
        <begin position="148"/>
        <end position="169"/>
    </location>
</feature>
<evidence type="ECO:0000256" key="1">
    <source>
        <dbReference type="ARBA" id="ARBA00004651"/>
    </source>
</evidence>
<evidence type="ECO:0000256" key="3">
    <source>
        <dbReference type="ARBA" id="ARBA00022475"/>
    </source>
</evidence>
<evidence type="ECO:0000256" key="5">
    <source>
        <dbReference type="ARBA" id="ARBA00022989"/>
    </source>
</evidence>
<feature type="transmembrane region" description="Helical" evidence="7">
    <location>
        <begin position="269"/>
        <end position="290"/>
    </location>
</feature>
<feature type="transmembrane region" description="Helical" evidence="7">
    <location>
        <begin position="108"/>
        <end position="127"/>
    </location>
</feature>
<name>A0A0A2C652_PROMR</name>
<feature type="transmembrane region" description="Helical" evidence="7">
    <location>
        <begin position="225"/>
        <end position="249"/>
    </location>
</feature>
<dbReference type="GO" id="GO:0022857">
    <property type="term" value="F:transmembrane transporter activity"/>
    <property type="evidence" value="ECO:0007669"/>
    <property type="project" value="InterPro"/>
</dbReference>
<keyword evidence="2" id="KW-0813">Transport</keyword>
<evidence type="ECO:0000256" key="2">
    <source>
        <dbReference type="ARBA" id="ARBA00022448"/>
    </source>
</evidence>
<dbReference type="InterPro" id="IPR011701">
    <property type="entry name" value="MFS"/>
</dbReference>
<comment type="subcellular location">
    <subcellularLocation>
        <location evidence="1">Cell membrane</location>
        <topology evidence="1">Multi-pass membrane protein</topology>
    </subcellularLocation>
</comment>
<dbReference type="PANTHER" id="PTHR23517">
    <property type="entry name" value="RESISTANCE PROTEIN MDTM, PUTATIVE-RELATED-RELATED"/>
    <property type="match status" value="1"/>
</dbReference>
<dbReference type="InterPro" id="IPR050171">
    <property type="entry name" value="MFS_Transporters"/>
</dbReference>
<keyword evidence="4 7" id="KW-0812">Transmembrane</keyword>
<dbReference type="Pfam" id="PF07690">
    <property type="entry name" value="MFS_1"/>
    <property type="match status" value="1"/>
</dbReference>
<evidence type="ECO:0000313" key="9">
    <source>
        <dbReference type="Proteomes" id="UP000030392"/>
    </source>
</evidence>
<feature type="transmembrane region" description="Helical" evidence="7">
    <location>
        <begin position="55"/>
        <end position="77"/>
    </location>
</feature>
<dbReference type="Gene3D" id="1.20.1250.20">
    <property type="entry name" value="MFS general substrate transporter like domains"/>
    <property type="match status" value="1"/>
</dbReference>
<dbReference type="PANTHER" id="PTHR23517:SF3">
    <property type="entry name" value="INTEGRAL MEMBRANE TRANSPORT PROTEIN"/>
    <property type="match status" value="1"/>
</dbReference>
<keyword evidence="3" id="KW-1003">Cell membrane</keyword>
<comment type="caution">
    <text evidence="8">The sequence shown here is derived from an EMBL/GenBank/DDBJ whole genome shotgun (WGS) entry which is preliminary data.</text>
</comment>
<keyword evidence="6 7" id="KW-0472">Membrane</keyword>
<evidence type="ECO:0000256" key="7">
    <source>
        <dbReference type="SAM" id="Phobius"/>
    </source>
</evidence>